<evidence type="ECO:0000313" key="2">
    <source>
        <dbReference type="EMBL" id="EKD24647.1"/>
    </source>
</evidence>
<reference evidence="2" key="1">
    <citation type="journal article" date="2012" name="Science">
        <title>Fermentation, hydrogen, and sulfur metabolism in multiple uncultivated bacterial phyla.</title>
        <authorList>
            <person name="Wrighton K.C."/>
            <person name="Thomas B.C."/>
            <person name="Sharon I."/>
            <person name="Miller C.S."/>
            <person name="Castelle C.J."/>
            <person name="VerBerkmoes N.C."/>
            <person name="Wilkins M.J."/>
            <person name="Hettich R.L."/>
            <person name="Lipton M.S."/>
            <person name="Williams K.H."/>
            <person name="Long P.E."/>
            <person name="Banfield J.F."/>
        </authorList>
    </citation>
    <scope>NUCLEOTIDE SEQUENCE [LARGE SCALE GENOMIC DNA]</scope>
</reference>
<dbReference type="EMBL" id="AMFJ01036185">
    <property type="protein sequence ID" value="EKD24647.1"/>
    <property type="molecule type" value="Genomic_DNA"/>
</dbReference>
<comment type="caution">
    <text evidence="2">The sequence shown here is derived from an EMBL/GenBank/DDBJ whole genome shotgun (WGS) entry which is preliminary data.</text>
</comment>
<evidence type="ECO:0000256" key="1">
    <source>
        <dbReference type="SAM" id="MobiDB-lite"/>
    </source>
</evidence>
<dbReference type="AlphaFoldDB" id="K1XHW6"/>
<sequence>MSDIEQKNIEKSHEWEKNKQPEKVEKHELTEKSELWKLKAEIVTHKEKEEADKLVIEWVSWAKKEKTQETIKSQPSIHEAVKKLNRPEAEKGIEQSYASMEKTIKNSPEDKNIIASLAWRIINSILW</sequence>
<organism evidence="2">
    <name type="scientific">uncultured bacterium</name>
    <name type="common">gcode 4</name>
    <dbReference type="NCBI Taxonomy" id="1234023"/>
    <lineage>
        <taxon>Bacteria</taxon>
        <taxon>environmental samples</taxon>
    </lineage>
</organism>
<accession>K1XHW6</accession>
<name>K1XHW6_9BACT</name>
<proteinExistence type="predicted"/>
<gene>
    <name evidence="2" type="ORF">ACD_80C00178G0003</name>
</gene>
<protein>
    <submittedName>
        <fullName evidence="2">Uncharacterized protein</fullName>
    </submittedName>
</protein>
<feature type="region of interest" description="Disordered" evidence="1">
    <location>
        <begin position="1"/>
        <end position="28"/>
    </location>
</feature>